<dbReference type="AlphaFoldDB" id="A6WA01"/>
<feature type="region of interest" description="Disordered" evidence="1">
    <location>
        <begin position="231"/>
        <end position="252"/>
    </location>
</feature>
<dbReference type="eggNOG" id="ENOG5030QZQ">
    <property type="taxonomic scope" value="Bacteria"/>
</dbReference>
<evidence type="ECO:0000313" key="3">
    <source>
        <dbReference type="EMBL" id="ABS03640.1"/>
    </source>
</evidence>
<dbReference type="Proteomes" id="UP000001116">
    <property type="component" value="Chromosome"/>
</dbReference>
<evidence type="ECO:0000259" key="2">
    <source>
        <dbReference type="Pfam" id="PF18164"/>
    </source>
</evidence>
<dbReference type="EMBL" id="CP000750">
    <property type="protein sequence ID" value="ABS03640.1"/>
    <property type="molecule type" value="Genomic_DNA"/>
</dbReference>
<name>A6WA01_KINRD</name>
<sequence>MNSAAADPDTEVLREALEAEQPPAALALTVERFVRSLDLLRPEVFARFAALGLDRATAEETLADVPRKVAAYGTGPEVGIDVGWLLGLARADVVSVGRLQVERVAGPDGRAVHVPESGALLPAAVDASLERAVALFGGEPFTCTSWLLDPLLPAALGPGSGIVRFASRFVVDPPADRPGTPGGSDGEDGDRAVAKFVFRRPLREVLDPRITQPRTRLEHCVVGHLRAGGHWSEPRGVHRRTEPHPVRSPAPS</sequence>
<dbReference type="STRING" id="266940.Krad_2156"/>
<dbReference type="RefSeq" id="WP_011981221.1">
    <property type="nucleotide sequence ID" value="NC_009664.2"/>
</dbReference>
<protein>
    <recommendedName>
        <fullName evidence="2">GNAT-like C-terminal domain-containing protein</fullName>
    </recommendedName>
</protein>
<keyword evidence="4" id="KW-1185">Reference proteome</keyword>
<dbReference type="OrthoDB" id="3229305at2"/>
<dbReference type="InterPro" id="IPR041644">
    <property type="entry name" value="GNAT_C"/>
</dbReference>
<dbReference type="HOGENOM" id="CLU_1101726_0_0_11"/>
<proteinExistence type="predicted"/>
<dbReference type="KEGG" id="kra:Krad_2156"/>
<feature type="compositionally biased region" description="Basic and acidic residues" evidence="1">
    <location>
        <begin position="232"/>
        <end position="245"/>
    </location>
</feature>
<organism evidence="3 4">
    <name type="scientific">Kineococcus radiotolerans (strain ATCC BAA-149 / DSM 14245 / SRS30216)</name>
    <dbReference type="NCBI Taxonomy" id="266940"/>
    <lineage>
        <taxon>Bacteria</taxon>
        <taxon>Bacillati</taxon>
        <taxon>Actinomycetota</taxon>
        <taxon>Actinomycetes</taxon>
        <taxon>Kineosporiales</taxon>
        <taxon>Kineosporiaceae</taxon>
        <taxon>Kineococcus</taxon>
    </lineage>
</organism>
<accession>A6WA01</accession>
<gene>
    <name evidence="3" type="ordered locus">Krad_2156</name>
</gene>
<evidence type="ECO:0000313" key="4">
    <source>
        <dbReference type="Proteomes" id="UP000001116"/>
    </source>
</evidence>
<dbReference type="Pfam" id="PF18164">
    <property type="entry name" value="GNAT_C"/>
    <property type="match status" value="1"/>
</dbReference>
<dbReference type="Gene3D" id="3.40.630.120">
    <property type="match status" value="1"/>
</dbReference>
<reference evidence="4" key="1">
    <citation type="journal article" date="2008" name="PLoS ONE">
        <title>Survival in nuclear waste, extreme resistance, and potential applications gleaned from the genome sequence of Kineococcus radiotolerans SRS30216.</title>
        <authorList>
            <person name="Bagwell C.E."/>
            <person name="Bhat S."/>
            <person name="Hawkins G.M."/>
            <person name="Smith B.W."/>
            <person name="Biswas T."/>
            <person name="Hoover T.R."/>
            <person name="Saunders E."/>
            <person name="Han C.S."/>
            <person name="Tsodikov O.V."/>
            <person name="Shimkets L.J."/>
        </authorList>
    </citation>
    <scope>NUCLEOTIDE SEQUENCE [LARGE SCALE GENOMIC DNA]</scope>
    <source>
        <strain evidence="4">ATCC BAA-149 / DSM 14245 / SRS30216</strain>
    </source>
</reference>
<feature type="domain" description="GNAT-like C-terminal" evidence="2">
    <location>
        <begin position="111"/>
        <end position="237"/>
    </location>
</feature>
<evidence type="ECO:0000256" key="1">
    <source>
        <dbReference type="SAM" id="MobiDB-lite"/>
    </source>
</evidence>